<feature type="chain" id="PRO_5046831064" evidence="1">
    <location>
        <begin position="18"/>
        <end position="240"/>
    </location>
</feature>
<protein>
    <submittedName>
        <fullName evidence="2">Phospholipase A2</fullName>
        <ecNumber evidence="2">3.1.1.4</ecNumber>
    </submittedName>
</protein>
<gene>
    <name evidence="2" type="ORF">ACFOSB_07500</name>
</gene>
<dbReference type="InterPro" id="IPR015141">
    <property type="entry name" value="PLipase_A2_prok/fun"/>
</dbReference>
<organism evidence="2 3">
    <name type="scientific">Deinococcus rufus</name>
    <dbReference type="NCBI Taxonomy" id="2136097"/>
    <lineage>
        <taxon>Bacteria</taxon>
        <taxon>Thermotogati</taxon>
        <taxon>Deinococcota</taxon>
        <taxon>Deinococci</taxon>
        <taxon>Deinococcales</taxon>
        <taxon>Deinococcaceae</taxon>
        <taxon>Deinococcus</taxon>
    </lineage>
</organism>
<evidence type="ECO:0000313" key="3">
    <source>
        <dbReference type="Proteomes" id="UP001595803"/>
    </source>
</evidence>
<dbReference type="InterPro" id="IPR036444">
    <property type="entry name" value="PLipase_A2_dom_sf"/>
</dbReference>
<comment type="caution">
    <text evidence="2">The sequence shown here is derived from an EMBL/GenBank/DDBJ whole genome shotgun (WGS) entry which is preliminary data.</text>
</comment>
<accession>A0ABV7Z6S5</accession>
<keyword evidence="2" id="KW-0378">Hydrolase</keyword>
<dbReference type="EC" id="3.1.1.4" evidence="2"/>
<dbReference type="EMBL" id="JBHRZG010000008">
    <property type="protein sequence ID" value="MFC3832700.1"/>
    <property type="molecule type" value="Genomic_DNA"/>
</dbReference>
<dbReference type="SUPFAM" id="SSF48619">
    <property type="entry name" value="Phospholipase A2, PLA2"/>
    <property type="match status" value="1"/>
</dbReference>
<dbReference type="Proteomes" id="UP001595803">
    <property type="component" value="Unassembled WGS sequence"/>
</dbReference>
<proteinExistence type="predicted"/>
<feature type="signal peptide" evidence="1">
    <location>
        <begin position="1"/>
        <end position="17"/>
    </location>
</feature>
<dbReference type="PROSITE" id="PS51257">
    <property type="entry name" value="PROKAR_LIPOPROTEIN"/>
    <property type="match status" value="1"/>
</dbReference>
<evidence type="ECO:0000256" key="1">
    <source>
        <dbReference type="SAM" id="SignalP"/>
    </source>
</evidence>
<reference evidence="3" key="1">
    <citation type="journal article" date="2019" name="Int. J. Syst. Evol. Microbiol.">
        <title>The Global Catalogue of Microorganisms (GCM) 10K type strain sequencing project: providing services to taxonomists for standard genome sequencing and annotation.</title>
        <authorList>
            <consortium name="The Broad Institute Genomics Platform"/>
            <consortium name="The Broad Institute Genome Sequencing Center for Infectious Disease"/>
            <person name="Wu L."/>
            <person name="Ma J."/>
        </authorList>
    </citation>
    <scope>NUCLEOTIDE SEQUENCE [LARGE SCALE GENOMIC DNA]</scope>
    <source>
        <strain evidence="3">CCTCC AB 2017081</strain>
    </source>
</reference>
<name>A0ABV7Z6S5_9DEIO</name>
<dbReference type="Gene3D" id="1.20.90.10">
    <property type="entry name" value="Phospholipase A2 domain"/>
    <property type="match status" value="1"/>
</dbReference>
<evidence type="ECO:0000313" key="2">
    <source>
        <dbReference type="EMBL" id="MFC3832700.1"/>
    </source>
</evidence>
<keyword evidence="1" id="KW-0732">Signal</keyword>
<dbReference type="GO" id="GO:0004623">
    <property type="term" value="F:phospholipase A2 activity"/>
    <property type="evidence" value="ECO:0007669"/>
    <property type="project" value="UniProtKB-EC"/>
</dbReference>
<sequence>MTAPRLGLLLLGTLALASCGQQVTTAAQEEPATVTTGTPVPTTVLSDAQLTALRSRIAEVQALRDDVQAGRAAAPLDDAGQAIDLDALLRDLQTDLTEGLKTLPATSTGTGSTLEAQAAPYASSTYKIVASTNTFRSRYSTLKSAFPRFVWTTDGCSGPSGYTGWSDEFYWPCRQHDFGYRNVRFYPSLRNETHRHWVDAQFKEHMNSVCDTLGWRKYPCYVAARAFYTAVYFGGKGSFY</sequence>
<keyword evidence="3" id="KW-1185">Reference proteome</keyword>
<dbReference type="RefSeq" id="WP_295821353.1">
    <property type="nucleotide sequence ID" value="NZ_JBHRZG010000008.1"/>
</dbReference>
<dbReference type="Pfam" id="PF09056">
    <property type="entry name" value="Phospholip_A2_3"/>
    <property type="match status" value="1"/>
</dbReference>